<dbReference type="PANTHER" id="PTHR12304:SF4">
    <property type="entry name" value="URIDINE NUCLEOSIDASE"/>
    <property type="match status" value="1"/>
</dbReference>
<name>A0A7I7MSE1_9MYCO</name>
<dbReference type="AlphaFoldDB" id="A0A7I7MSE1"/>
<sequence>MDLTRRVAMTPDLLARLASVSGPSPLMRVIEDALRFYFESHEERGHGYLAYLHDPLAAAVALDPRLVTTRAVTVDVALTGATVADWSGARQPNAQLGIGVDPAVFFDRFIERVGRFSRRT</sequence>
<evidence type="ECO:0000313" key="5">
    <source>
        <dbReference type="Proteomes" id="UP000467236"/>
    </source>
</evidence>
<dbReference type="Proteomes" id="UP000467236">
    <property type="component" value="Chromosome"/>
</dbReference>
<feature type="domain" description="Inosine/uridine-preferring nucleoside hydrolase" evidence="3">
    <location>
        <begin position="2"/>
        <end position="107"/>
    </location>
</feature>
<dbReference type="InterPro" id="IPR023186">
    <property type="entry name" value="IUNH"/>
</dbReference>
<protein>
    <recommendedName>
        <fullName evidence="3">Inosine/uridine-preferring nucleoside hydrolase domain-containing protein</fullName>
    </recommendedName>
</protein>
<organism evidence="4 5">
    <name type="scientific">Mycobacterium shinjukuense</name>
    <dbReference type="NCBI Taxonomy" id="398694"/>
    <lineage>
        <taxon>Bacteria</taxon>
        <taxon>Bacillati</taxon>
        <taxon>Actinomycetota</taxon>
        <taxon>Actinomycetes</taxon>
        <taxon>Mycobacteriales</taxon>
        <taxon>Mycobacteriaceae</taxon>
        <taxon>Mycobacterium</taxon>
    </lineage>
</organism>
<evidence type="ECO:0000256" key="2">
    <source>
        <dbReference type="ARBA" id="ARBA00023295"/>
    </source>
</evidence>
<dbReference type="InterPro" id="IPR036452">
    <property type="entry name" value="Ribo_hydro-like"/>
</dbReference>
<dbReference type="KEGG" id="mshj:MSHI_26280"/>
<keyword evidence="1" id="KW-0378">Hydrolase</keyword>
<dbReference type="GO" id="GO:0008477">
    <property type="term" value="F:purine nucleosidase activity"/>
    <property type="evidence" value="ECO:0007669"/>
    <property type="project" value="TreeGrafter"/>
</dbReference>
<dbReference type="GO" id="GO:0006152">
    <property type="term" value="P:purine nucleoside catabolic process"/>
    <property type="evidence" value="ECO:0007669"/>
    <property type="project" value="TreeGrafter"/>
</dbReference>
<proteinExistence type="predicted"/>
<dbReference type="PANTHER" id="PTHR12304">
    <property type="entry name" value="INOSINE-URIDINE PREFERRING NUCLEOSIDE HYDROLASE"/>
    <property type="match status" value="1"/>
</dbReference>
<keyword evidence="5" id="KW-1185">Reference proteome</keyword>
<accession>A0A7I7MSE1</accession>
<evidence type="ECO:0000259" key="3">
    <source>
        <dbReference type="Pfam" id="PF01156"/>
    </source>
</evidence>
<reference evidence="4 5" key="1">
    <citation type="journal article" date="2019" name="Emerg. Microbes Infect.">
        <title>Comprehensive subspecies identification of 175 nontuberculous mycobacteria species based on 7547 genomic profiles.</title>
        <authorList>
            <person name="Matsumoto Y."/>
            <person name="Kinjo T."/>
            <person name="Motooka D."/>
            <person name="Nabeya D."/>
            <person name="Jung N."/>
            <person name="Uechi K."/>
            <person name="Horii T."/>
            <person name="Iida T."/>
            <person name="Fujita J."/>
            <person name="Nakamura S."/>
        </authorList>
    </citation>
    <scope>NUCLEOTIDE SEQUENCE [LARGE SCALE GENOMIC DNA]</scope>
    <source>
        <strain evidence="4 5">JCM 14233</strain>
    </source>
</reference>
<dbReference type="Pfam" id="PF01156">
    <property type="entry name" value="IU_nuc_hydro"/>
    <property type="match status" value="1"/>
</dbReference>
<dbReference type="EMBL" id="AP022575">
    <property type="protein sequence ID" value="BBX74722.1"/>
    <property type="molecule type" value="Genomic_DNA"/>
</dbReference>
<dbReference type="Gene3D" id="3.90.245.10">
    <property type="entry name" value="Ribonucleoside hydrolase-like"/>
    <property type="match status" value="1"/>
</dbReference>
<dbReference type="InterPro" id="IPR001910">
    <property type="entry name" value="Inosine/uridine_hydrolase_dom"/>
</dbReference>
<dbReference type="GO" id="GO:0005829">
    <property type="term" value="C:cytosol"/>
    <property type="evidence" value="ECO:0007669"/>
    <property type="project" value="TreeGrafter"/>
</dbReference>
<keyword evidence="2" id="KW-0326">Glycosidase</keyword>
<evidence type="ECO:0000256" key="1">
    <source>
        <dbReference type="ARBA" id="ARBA00022801"/>
    </source>
</evidence>
<dbReference type="SUPFAM" id="SSF53590">
    <property type="entry name" value="Nucleoside hydrolase"/>
    <property type="match status" value="1"/>
</dbReference>
<gene>
    <name evidence="4" type="ORF">MSHI_26280</name>
</gene>
<evidence type="ECO:0000313" key="4">
    <source>
        <dbReference type="EMBL" id="BBX74722.1"/>
    </source>
</evidence>